<evidence type="ECO:0000313" key="3">
    <source>
        <dbReference type="EMBL" id="KRG68337.1"/>
    </source>
</evidence>
<protein>
    <recommendedName>
        <fullName evidence="5">Lipoprotein</fullName>
    </recommendedName>
</protein>
<keyword evidence="4" id="KW-1185">Reference proteome</keyword>
<gene>
    <name evidence="3" type="ORF">ABB29_13540</name>
</gene>
<feature type="compositionally biased region" description="Low complexity" evidence="1">
    <location>
        <begin position="64"/>
        <end position="74"/>
    </location>
</feature>
<accession>A0A0R0CRN0</accession>
<dbReference type="RefSeq" id="WP_157062662.1">
    <property type="nucleotide sequence ID" value="NZ_LDJL01000015.1"/>
</dbReference>
<comment type="caution">
    <text evidence="3">The sequence shown here is derived from an EMBL/GenBank/DDBJ whole genome shotgun (WGS) entry which is preliminary data.</text>
</comment>
<feature type="region of interest" description="Disordered" evidence="1">
    <location>
        <begin position="64"/>
        <end position="113"/>
    </location>
</feature>
<reference evidence="3 4" key="1">
    <citation type="submission" date="2015-05" db="EMBL/GenBank/DDBJ databases">
        <title>Genome sequencing and analysis of members of genus Stenotrophomonas.</title>
        <authorList>
            <person name="Patil P.P."/>
            <person name="Midha S."/>
            <person name="Patil P.B."/>
        </authorList>
    </citation>
    <scope>NUCLEOTIDE SEQUENCE [LARGE SCALE GENOMIC DNA]</scope>
    <source>
        <strain evidence="3 4">DSM 21858</strain>
    </source>
</reference>
<dbReference type="AlphaFoldDB" id="A0A0R0CRN0"/>
<dbReference type="NCBIfam" id="NF047450">
    <property type="entry name" value="post-PEP-CTERM_1"/>
    <property type="match status" value="1"/>
</dbReference>
<sequence>MRRLVIPPLWLSAMLIACASAQAAEPQATAEAAGPQAEPVAAGQIVTIDPVTGKMRAATAAERLQLQQQSPSLKSARRATPQLAGKKGFAAPQTQSEALGTRRRLGNGGTAMQVPESYMSDLTVTTDANGTMHIQHSDDGLPAAAEKPTTRMEASDE</sequence>
<feature type="region of interest" description="Disordered" evidence="1">
    <location>
        <begin position="129"/>
        <end position="157"/>
    </location>
</feature>
<dbReference type="PROSITE" id="PS51257">
    <property type="entry name" value="PROKAR_LIPOPROTEIN"/>
    <property type="match status" value="1"/>
</dbReference>
<evidence type="ECO:0000313" key="4">
    <source>
        <dbReference type="Proteomes" id="UP000052052"/>
    </source>
</evidence>
<feature type="chain" id="PRO_5006394449" description="Lipoprotein" evidence="2">
    <location>
        <begin position="24"/>
        <end position="157"/>
    </location>
</feature>
<name>A0A0R0CRN0_9GAMM</name>
<feature type="signal peptide" evidence="2">
    <location>
        <begin position="1"/>
        <end position="23"/>
    </location>
</feature>
<keyword evidence="2" id="KW-0732">Signal</keyword>
<evidence type="ECO:0008006" key="5">
    <source>
        <dbReference type="Google" id="ProtNLM"/>
    </source>
</evidence>
<evidence type="ECO:0000256" key="1">
    <source>
        <dbReference type="SAM" id="MobiDB-lite"/>
    </source>
</evidence>
<proteinExistence type="predicted"/>
<dbReference type="Proteomes" id="UP000052052">
    <property type="component" value="Unassembled WGS sequence"/>
</dbReference>
<evidence type="ECO:0000256" key="2">
    <source>
        <dbReference type="SAM" id="SignalP"/>
    </source>
</evidence>
<dbReference type="OrthoDB" id="6008510at2"/>
<dbReference type="PATRIC" id="fig|344882.3.peg.1089"/>
<feature type="compositionally biased region" description="Basic and acidic residues" evidence="1">
    <location>
        <begin position="148"/>
        <end position="157"/>
    </location>
</feature>
<dbReference type="STRING" id="344882.ABB29_13540"/>
<dbReference type="EMBL" id="LDJL01000015">
    <property type="protein sequence ID" value="KRG68337.1"/>
    <property type="molecule type" value="Genomic_DNA"/>
</dbReference>
<organism evidence="3 4">
    <name type="scientific">Pseudoxanthomonas dokdonensis</name>
    <dbReference type="NCBI Taxonomy" id="344882"/>
    <lineage>
        <taxon>Bacteria</taxon>
        <taxon>Pseudomonadati</taxon>
        <taxon>Pseudomonadota</taxon>
        <taxon>Gammaproteobacteria</taxon>
        <taxon>Lysobacterales</taxon>
        <taxon>Lysobacteraceae</taxon>
        <taxon>Pseudoxanthomonas</taxon>
    </lineage>
</organism>